<dbReference type="HOGENOM" id="CLU_3347062_0_0_0"/>
<name>D5SSE6_PLAL2</name>
<reference evidence="1 2" key="1">
    <citation type="journal article" date="2010" name="Stand. Genomic Sci.">
        <title>Complete genome sequence of Planctomyces limnophilus type strain (Mu 290).</title>
        <authorList>
            <person name="Labutti K."/>
            <person name="Sikorski J."/>
            <person name="Schneider S."/>
            <person name="Nolan M."/>
            <person name="Lucas S."/>
            <person name="Glavina Del Rio T."/>
            <person name="Tice H."/>
            <person name="Cheng J.F."/>
            <person name="Goodwin L."/>
            <person name="Pitluck S."/>
            <person name="Liolios K."/>
            <person name="Ivanova N."/>
            <person name="Mavromatis K."/>
            <person name="Mikhailova N."/>
            <person name="Pati A."/>
            <person name="Chen A."/>
            <person name="Palaniappan K."/>
            <person name="Land M."/>
            <person name="Hauser L."/>
            <person name="Chang Y.J."/>
            <person name="Jeffries C.D."/>
            <person name="Tindall B.J."/>
            <person name="Rohde M."/>
            <person name="Goker M."/>
            <person name="Woyke T."/>
            <person name="Bristow J."/>
            <person name="Eisen J.A."/>
            <person name="Markowitz V."/>
            <person name="Hugenholtz P."/>
            <person name="Kyrpides N.C."/>
            <person name="Klenk H.P."/>
            <person name="Lapidus A."/>
        </authorList>
    </citation>
    <scope>NUCLEOTIDE SEQUENCE [LARGE SCALE GENOMIC DNA]</scope>
    <source>
        <strain evidence="2">ATCC 43296 / DSM 3776 / IFAM 1008 / 290</strain>
    </source>
</reference>
<evidence type="ECO:0000313" key="2">
    <source>
        <dbReference type="Proteomes" id="UP000002220"/>
    </source>
</evidence>
<dbReference type="EMBL" id="CP001744">
    <property type="protein sequence ID" value="ADG66694.1"/>
    <property type="molecule type" value="Genomic_DNA"/>
</dbReference>
<accession>D5SSE6</accession>
<evidence type="ECO:0000313" key="1">
    <source>
        <dbReference type="EMBL" id="ADG66694.1"/>
    </source>
</evidence>
<gene>
    <name evidence="1" type="ordered locus">Plim_0850</name>
</gene>
<dbReference type="KEGG" id="plm:Plim_0850"/>
<proteinExistence type="predicted"/>
<keyword evidence="2" id="KW-1185">Reference proteome</keyword>
<protein>
    <submittedName>
        <fullName evidence="1">Uncharacterized protein</fullName>
    </submittedName>
</protein>
<dbReference type="Proteomes" id="UP000002220">
    <property type="component" value="Chromosome"/>
</dbReference>
<dbReference type="AlphaFoldDB" id="D5SSE6"/>
<sequence>MESVGFTADLQDPIQRTHFSFATDLGILFEGILPAEK</sequence>
<organism evidence="1 2">
    <name type="scientific">Planctopirus limnophila (strain ATCC 43296 / DSM 3776 / IFAM 1008 / Mu 290)</name>
    <name type="common">Planctomyces limnophilus</name>
    <dbReference type="NCBI Taxonomy" id="521674"/>
    <lineage>
        <taxon>Bacteria</taxon>
        <taxon>Pseudomonadati</taxon>
        <taxon>Planctomycetota</taxon>
        <taxon>Planctomycetia</taxon>
        <taxon>Planctomycetales</taxon>
        <taxon>Planctomycetaceae</taxon>
        <taxon>Planctopirus</taxon>
    </lineage>
</organism>